<keyword evidence="2" id="KW-1185">Reference proteome</keyword>
<comment type="caution">
    <text evidence="1">The sequence shown here is derived from an EMBL/GenBank/DDBJ whole genome shotgun (WGS) entry which is preliminary data.</text>
</comment>
<dbReference type="Gene3D" id="3.40.190.10">
    <property type="entry name" value="Periplasmic binding protein-like II"/>
    <property type="match status" value="2"/>
</dbReference>
<dbReference type="Proteomes" id="UP000610960">
    <property type="component" value="Unassembled WGS sequence"/>
</dbReference>
<gene>
    <name evidence="1" type="ORF">GCM10007981_15110</name>
</gene>
<sequence>MITPGAGGTNAKYAILTLIEVGKPPAIFQSLVGANMLSYVESAPNGIHTFLNLTPILMKEGILNHVVMPAFEAAAYNGTILNVPVSVHSGFVLYMNLNLLRKYDLPIPYNLTTLEYDTMELVHHGITPWMVPGADGGYDQEQLWFAIFLSLGGPQLMNELIYGTIPLSNSTFQRIFNETNRIFLNFTSYNYPGWQSLTWTQGIALVSQGSAAFEVDVDSATNYLFDFQNITVYPAIEPYIEWNNVTVVAIPFSGTQNYFPLVMDAIAIPVSPQENQAIQFMNYWISYAGQQVWTRWKAVTYYINGTDWYNTPQQWYMYQHLLATKPNNFVIDPLSLFADVDGELYSGLLALQQQGASALPLWNSTFTSAMHQEESEWLAAAKLGLGYLGFPGHPFAGYYPPWVNS</sequence>
<dbReference type="AlphaFoldDB" id="A0A830GV48"/>
<name>A0A830GV48_9CREN</name>
<evidence type="ECO:0000313" key="1">
    <source>
        <dbReference type="EMBL" id="GGP21806.1"/>
    </source>
</evidence>
<reference evidence="1" key="2">
    <citation type="submission" date="2020-09" db="EMBL/GenBank/DDBJ databases">
        <authorList>
            <person name="Sun Q."/>
            <person name="Ohkuma M."/>
        </authorList>
    </citation>
    <scope>NUCLEOTIDE SEQUENCE</scope>
    <source>
        <strain evidence="1">JCM 10088</strain>
    </source>
</reference>
<protein>
    <submittedName>
        <fullName evidence="1">Uncharacterized protein</fullName>
    </submittedName>
</protein>
<dbReference type="EMBL" id="BMNL01000003">
    <property type="protein sequence ID" value="GGP21806.1"/>
    <property type="molecule type" value="Genomic_DNA"/>
</dbReference>
<proteinExistence type="predicted"/>
<dbReference type="SUPFAM" id="SSF53850">
    <property type="entry name" value="Periplasmic binding protein-like II"/>
    <property type="match status" value="1"/>
</dbReference>
<reference evidence="1" key="1">
    <citation type="journal article" date="2014" name="Int. J. Syst. Evol. Microbiol.">
        <title>Complete genome sequence of Corynebacterium casei LMG S-19264T (=DSM 44701T), isolated from a smear-ripened cheese.</title>
        <authorList>
            <consortium name="US DOE Joint Genome Institute (JGI-PGF)"/>
            <person name="Walter F."/>
            <person name="Albersmeier A."/>
            <person name="Kalinowski J."/>
            <person name="Ruckert C."/>
        </authorList>
    </citation>
    <scope>NUCLEOTIDE SEQUENCE</scope>
    <source>
        <strain evidence="1">JCM 10088</strain>
    </source>
</reference>
<dbReference type="NCBIfam" id="NF040930">
    <property type="entry name" value="ABC_arch_GlcS"/>
    <property type="match status" value="1"/>
</dbReference>
<dbReference type="InterPro" id="IPR054925">
    <property type="entry name" value="GlcS_GBP"/>
</dbReference>
<organism evidence="1 2">
    <name type="scientific">Thermocladium modestius</name>
    <dbReference type="NCBI Taxonomy" id="62609"/>
    <lineage>
        <taxon>Archaea</taxon>
        <taxon>Thermoproteota</taxon>
        <taxon>Thermoprotei</taxon>
        <taxon>Thermoproteales</taxon>
        <taxon>Thermoproteaceae</taxon>
        <taxon>Thermocladium</taxon>
    </lineage>
</organism>
<evidence type="ECO:0000313" key="2">
    <source>
        <dbReference type="Proteomes" id="UP000610960"/>
    </source>
</evidence>
<accession>A0A830GV48</accession>